<dbReference type="PANTHER" id="PTHR42941:SF1">
    <property type="entry name" value="SLL1037 PROTEIN"/>
    <property type="match status" value="1"/>
</dbReference>
<dbReference type="Proteomes" id="UP001183202">
    <property type="component" value="Unassembled WGS sequence"/>
</dbReference>
<dbReference type="SUPFAM" id="SSF53850">
    <property type="entry name" value="Periplasmic binding protein-like II"/>
    <property type="match status" value="1"/>
</dbReference>
<dbReference type="Gene3D" id="3.40.190.10">
    <property type="entry name" value="Periplasmic binding protein-like II"/>
    <property type="match status" value="2"/>
</dbReference>
<protein>
    <submittedName>
        <fullName evidence="1">TAXI family TRAP transporter solute-binding subunit</fullName>
    </submittedName>
</protein>
<sequence>MELTRRQALRAFGAAGLVAALPGCASQFAGVRLRIATGGTAGEYFRLGRALAQVWQERLGLTDQPAVLPTSGSPANVSLLATGAADVAVSQLDVAADRMAGSSSLRALAAVYNDALQIVVPAGSPIRAVADLRGARVSLGPENSGVTYVAQRVLAAVDLADDDIRPSRLDLAGSVAALRAGDLDAFFWVGALPTTTVTDLAAAMPVRLLDLEPLLDDLRTRYPVYAPGTVLAGTYRIADPVATLLVRNVLLVDAGLDADLVEAMTGALFADQQRLADAIQAARTVDARSAVLTQPVPLHDGALRWFSDDAMA</sequence>
<proteinExistence type="predicted"/>
<dbReference type="RefSeq" id="WP_311559767.1">
    <property type="nucleotide sequence ID" value="NZ_JAVREJ010000028.1"/>
</dbReference>
<accession>A0ABU2NH31</accession>
<keyword evidence="2" id="KW-1185">Reference proteome</keyword>
<organism evidence="1 2">
    <name type="scientific">Pseudonocardia charpentierae</name>
    <dbReference type="NCBI Taxonomy" id="3075545"/>
    <lineage>
        <taxon>Bacteria</taxon>
        <taxon>Bacillati</taxon>
        <taxon>Actinomycetota</taxon>
        <taxon>Actinomycetes</taxon>
        <taxon>Pseudonocardiales</taxon>
        <taxon>Pseudonocardiaceae</taxon>
        <taxon>Pseudonocardia</taxon>
    </lineage>
</organism>
<dbReference type="PANTHER" id="PTHR42941">
    <property type="entry name" value="SLL1037 PROTEIN"/>
    <property type="match status" value="1"/>
</dbReference>
<reference evidence="2" key="1">
    <citation type="submission" date="2023-07" db="EMBL/GenBank/DDBJ databases">
        <title>30 novel species of actinomycetes from the DSMZ collection.</title>
        <authorList>
            <person name="Nouioui I."/>
        </authorList>
    </citation>
    <scope>NUCLEOTIDE SEQUENCE [LARGE SCALE GENOMIC DNA]</scope>
    <source>
        <strain evidence="2">DSM 45834</strain>
    </source>
</reference>
<evidence type="ECO:0000313" key="2">
    <source>
        <dbReference type="Proteomes" id="UP001183202"/>
    </source>
</evidence>
<dbReference type="Pfam" id="PF16868">
    <property type="entry name" value="NMT1_3"/>
    <property type="match status" value="1"/>
</dbReference>
<name>A0ABU2NH31_9PSEU</name>
<comment type="caution">
    <text evidence="1">The sequence shown here is derived from an EMBL/GenBank/DDBJ whole genome shotgun (WGS) entry which is preliminary data.</text>
</comment>
<dbReference type="PROSITE" id="PS51318">
    <property type="entry name" value="TAT"/>
    <property type="match status" value="1"/>
</dbReference>
<dbReference type="InterPro" id="IPR011852">
    <property type="entry name" value="TRAP_TAXI"/>
</dbReference>
<gene>
    <name evidence="1" type="ORF">RM445_27455</name>
</gene>
<dbReference type="EMBL" id="JAVREJ010000028">
    <property type="protein sequence ID" value="MDT0353255.1"/>
    <property type="molecule type" value="Genomic_DNA"/>
</dbReference>
<evidence type="ECO:0000313" key="1">
    <source>
        <dbReference type="EMBL" id="MDT0353255.1"/>
    </source>
</evidence>
<dbReference type="InterPro" id="IPR006311">
    <property type="entry name" value="TAT_signal"/>
</dbReference>
<dbReference type="NCBIfam" id="TIGR02122">
    <property type="entry name" value="TRAP_TAXI"/>
    <property type="match status" value="1"/>
</dbReference>